<dbReference type="PANTHER" id="PTHR11941:SF27">
    <property type="entry name" value="ETHYLMALONYL-COA DECARBOXYLASE"/>
    <property type="match status" value="1"/>
</dbReference>
<proteinExistence type="predicted"/>
<comment type="caution">
    <text evidence="2">The sequence shown here is derived from an EMBL/GenBank/DDBJ whole genome shotgun (WGS) entry which is preliminary data.</text>
</comment>
<gene>
    <name evidence="2" type="ORF">P4T90_03625</name>
</gene>
<organism evidence="2 3">
    <name type="scientific">Heyndrickxia acidicola</name>
    <dbReference type="NCBI Taxonomy" id="209389"/>
    <lineage>
        <taxon>Bacteria</taxon>
        <taxon>Bacillati</taxon>
        <taxon>Bacillota</taxon>
        <taxon>Bacilli</taxon>
        <taxon>Bacillales</taxon>
        <taxon>Bacillaceae</taxon>
        <taxon>Heyndrickxia</taxon>
    </lineage>
</organism>
<dbReference type="Pfam" id="PF00378">
    <property type="entry name" value="ECH_1"/>
    <property type="match status" value="1"/>
</dbReference>
<dbReference type="RefSeq" id="WP_066264843.1">
    <property type="nucleotide sequence ID" value="NZ_JARMAB010000004.1"/>
</dbReference>
<dbReference type="CDD" id="cd06558">
    <property type="entry name" value="crotonase-like"/>
    <property type="match status" value="1"/>
</dbReference>
<dbReference type="Proteomes" id="UP001341444">
    <property type="component" value="Unassembled WGS sequence"/>
</dbReference>
<keyword evidence="3" id="KW-1185">Reference proteome</keyword>
<sequence>MSEYEITLKRSGVLQFKINRPNKRNAVNYNIMKGFEEVLEQAEKDDSVKVLAFTGSGEEAFCSGGDLDEFHALITAEQAYGMLATMSKVLYRIASLNKPTIAVLNGTAVGGGCEIAAACDFRIAKKGIRLGFIQGSLAITTGWGGASLLFERILSSHALKILSEARMYDVRTLKEIDFIQEIYEDWTGEMEEAFLDSILKTDIYVLKAYKKQLVSKWKQTKLEERMLEESRQCAVLWEKPVHHEAVSRFRTGK</sequence>
<accession>A0ABU6MBY3</accession>
<reference evidence="2 3" key="1">
    <citation type="submission" date="2023-03" db="EMBL/GenBank/DDBJ databases">
        <title>Bacillus Genome Sequencing.</title>
        <authorList>
            <person name="Dunlap C."/>
        </authorList>
    </citation>
    <scope>NUCLEOTIDE SEQUENCE [LARGE SCALE GENOMIC DNA]</scope>
    <source>
        <strain evidence="2 3">B-23453</strain>
    </source>
</reference>
<dbReference type="EMBL" id="JARMAB010000004">
    <property type="protein sequence ID" value="MED1202181.1"/>
    <property type="molecule type" value="Genomic_DNA"/>
</dbReference>
<evidence type="ECO:0000313" key="2">
    <source>
        <dbReference type="EMBL" id="MED1202181.1"/>
    </source>
</evidence>
<dbReference type="SUPFAM" id="SSF52096">
    <property type="entry name" value="ClpP/crotonase"/>
    <property type="match status" value="1"/>
</dbReference>
<dbReference type="PANTHER" id="PTHR11941">
    <property type="entry name" value="ENOYL-COA HYDRATASE-RELATED"/>
    <property type="match status" value="1"/>
</dbReference>
<keyword evidence="1" id="KW-0456">Lyase</keyword>
<evidence type="ECO:0000313" key="3">
    <source>
        <dbReference type="Proteomes" id="UP001341444"/>
    </source>
</evidence>
<dbReference type="Gene3D" id="3.90.226.10">
    <property type="entry name" value="2-enoyl-CoA Hydratase, Chain A, domain 1"/>
    <property type="match status" value="1"/>
</dbReference>
<protein>
    <submittedName>
        <fullName evidence="2">Enoyl-CoA hydratase/isomerase family protein</fullName>
    </submittedName>
</protein>
<evidence type="ECO:0000256" key="1">
    <source>
        <dbReference type="ARBA" id="ARBA00023239"/>
    </source>
</evidence>
<dbReference type="InterPro" id="IPR001753">
    <property type="entry name" value="Enoyl-CoA_hydra/iso"/>
</dbReference>
<dbReference type="InterPro" id="IPR029045">
    <property type="entry name" value="ClpP/crotonase-like_dom_sf"/>
</dbReference>
<name>A0ABU6MBY3_9BACI</name>